<feature type="domain" description="A-kinase anchor protein 7-like phosphoesterase" evidence="2">
    <location>
        <begin position="21"/>
        <end position="348"/>
    </location>
</feature>
<dbReference type="InterPro" id="IPR019510">
    <property type="entry name" value="AKAP7-like_phosphoesterase"/>
</dbReference>
<gene>
    <name evidence="3" type="ORF">M437DRAFT_54002</name>
</gene>
<proteinExistence type="predicted"/>
<dbReference type="HOGENOM" id="CLU_038379_1_0_1"/>
<dbReference type="Proteomes" id="UP000030672">
    <property type="component" value="Unassembled WGS sequence"/>
</dbReference>
<sequence>MTRHHKKANKKNNASKKPSLTHFLCVPLVNSISQPQLEATIGKFKEHVCYTSPVESVPGQGQMKAVPTPKTVSDAKAQPEELHKASEEKAPCETSSPLIPEKAIRPLGSVHLTLGVMSLDEEKLIQANTLLQSLDLDNLLREAAIPANLSTTTTTNTHDPDAAPPNSLDTSPNQIPDLLNSPLKISLESLEPMQSPSKTSILYIRPQDTTNRLQILCQALRKTFTDAGLLVPDTRPLKLHATIVNTIYIKGRKKKSKASEKAKGPVTEDTSKDQTTEKPPKDQTTEETVSTQKHELQANEASSGHGPSAKSSLYINVTSLLSTYKDHVWASDVPVEKIAICEMGVKKQFSSTGEVIGEAYKEVAVKEVGSLMHIDEGTTGTV</sequence>
<dbReference type="PANTHER" id="PTHR13360:SF1">
    <property type="entry name" value="ACTIVATING SIGNAL COINTEGRATOR 1 COMPLEX SUBUNIT 1"/>
    <property type="match status" value="1"/>
</dbReference>
<dbReference type="InterPro" id="IPR009210">
    <property type="entry name" value="ASCC1"/>
</dbReference>
<dbReference type="PANTHER" id="PTHR13360">
    <property type="entry name" value="ACTIVATING SIGNAL COINTEGRATOR 1 COMPLEX SUBUNIT 1"/>
    <property type="match status" value="1"/>
</dbReference>
<organism evidence="3 4">
    <name type="scientific">Aureobasidium melanogenum (strain CBS 110374)</name>
    <name type="common">Aureobasidium pullulans var. melanogenum</name>
    <dbReference type="NCBI Taxonomy" id="1043003"/>
    <lineage>
        <taxon>Eukaryota</taxon>
        <taxon>Fungi</taxon>
        <taxon>Dikarya</taxon>
        <taxon>Ascomycota</taxon>
        <taxon>Pezizomycotina</taxon>
        <taxon>Dothideomycetes</taxon>
        <taxon>Dothideomycetidae</taxon>
        <taxon>Dothideales</taxon>
        <taxon>Saccotheciaceae</taxon>
        <taxon>Aureobasidium</taxon>
    </lineage>
</organism>
<evidence type="ECO:0000256" key="1">
    <source>
        <dbReference type="SAM" id="MobiDB-lite"/>
    </source>
</evidence>
<dbReference type="STRING" id="1043003.A0A074VIP6"/>
<evidence type="ECO:0000313" key="4">
    <source>
        <dbReference type="Proteomes" id="UP000030672"/>
    </source>
</evidence>
<dbReference type="Gene3D" id="3.90.1140.10">
    <property type="entry name" value="Cyclic phosphodiesterase"/>
    <property type="match status" value="1"/>
</dbReference>
<dbReference type="EMBL" id="KL584842">
    <property type="protein sequence ID" value="KEQ60595.1"/>
    <property type="molecule type" value="Genomic_DNA"/>
</dbReference>
<name>A0A074VIP6_AURM1</name>
<evidence type="ECO:0000313" key="3">
    <source>
        <dbReference type="EMBL" id="KEQ60595.1"/>
    </source>
</evidence>
<dbReference type="GO" id="GO:0005634">
    <property type="term" value="C:nucleus"/>
    <property type="evidence" value="ECO:0007669"/>
    <property type="project" value="TreeGrafter"/>
</dbReference>
<dbReference type="GO" id="GO:0006307">
    <property type="term" value="P:DNA alkylation repair"/>
    <property type="evidence" value="ECO:0007669"/>
    <property type="project" value="InterPro"/>
</dbReference>
<feature type="compositionally biased region" description="Basic and acidic residues" evidence="1">
    <location>
        <begin position="77"/>
        <end position="91"/>
    </location>
</feature>
<accession>A0A074VIP6</accession>
<dbReference type="GeneID" id="63915987"/>
<feature type="region of interest" description="Disordered" evidence="1">
    <location>
        <begin position="150"/>
        <end position="172"/>
    </location>
</feature>
<protein>
    <recommendedName>
        <fullName evidence="2">A-kinase anchor protein 7-like phosphoesterase domain-containing protein</fullName>
    </recommendedName>
</protein>
<feature type="compositionally biased region" description="Basic and acidic residues" evidence="1">
    <location>
        <begin position="269"/>
        <end position="284"/>
    </location>
</feature>
<reference evidence="3 4" key="1">
    <citation type="journal article" date="2014" name="BMC Genomics">
        <title>Genome sequencing of four Aureobasidium pullulans varieties: biotechnological potential, stress tolerance, and description of new species.</title>
        <authorList>
            <person name="Gostin Ar C."/>
            <person name="Ohm R.A."/>
            <person name="Kogej T."/>
            <person name="Sonjak S."/>
            <person name="Turk M."/>
            <person name="Zajc J."/>
            <person name="Zalar P."/>
            <person name="Grube M."/>
            <person name="Sun H."/>
            <person name="Han J."/>
            <person name="Sharma A."/>
            <person name="Chiniquy J."/>
            <person name="Ngan C.Y."/>
            <person name="Lipzen A."/>
            <person name="Barry K."/>
            <person name="Grigoriev I.V."/>
            <person name="Gunde-Cimerman N."/>
        </authorList>
    </citation>
    <scope>NUCLEOTIDE SEQUENCE [LARGE SCALE GENOMIC DNA]</scope>
    <source>
        <strain evidence="3 4">CBS 110374</strain>
    </source>
</reference>
<dbReference type="Pfam" id="PF10469">
    <property type="entry name" value="AKAP7_NLS"/>
    <property type="match status" value="1"/>
</dbReference>
<dbReference type="RefSeq" id="XP_040877618.1">
    <property type="nucleotide sequence ID" value="XM_041022614.1"/>
</dbReference>
<dbReference type="AlphaFoldDB" id="A0A074VIP6"/>
<feature type="region of interest" description="Disordered" evidence="1">
    <location>
        <begin position="254"/>
        <end position="309"/>
    </location>
</feature>
<evidence type="ECO:0000259" key="2">
    <source>
        <dbReference type="Pfam" id="PF10469"/>
    </source>
</evidence>
<feature type="region of interest" description="Disordered" evidence="1">
    <location>
        <begin position="56"/>
        <end position="100"/>
    </location>
</feature>
<dbReference type="GO" id="GO:0006355">
    <property type="term" value="P:regulation of DNA-templated transcription"/>
    <property type="evidence" value="ECO:0007669"/>
    <property type="project" value="TreeGrafter"/>
</dbReference>
<keyword evidence="4" id="KW-1185">Reference proteome</keyword>